<protein>
    <submittedName>
        <fullName evidence="2">Uncharacterized protein</fullName>
    </submittedName>
</protein>
<dbReference type="AlphaFoldDB" id="A0A815A9G8"/>
<accession>A0A815A9G8</accession>
<feature type="region of interest" description="Disordered" evidence="1">
    <location>
        <begin position="61"/>
        <end position="80"/>
    </location>
</feature>
<sequence length="148" mass="17135">MFQHITLYHQNEPNFSTTCNLHNSCGALCRTYSAYKAHDYRKSMSELQLKNKSNDNLNISRNDNEHQENINTSNVNSEAISDGDETFDSIYDNFHANLIDGDFETNTYNPASFFTSTNTNESVSELLLIMKQLYLLFILELREEYLLP</sequence>
<proteinExistence type="predicted"/>
<keyword evidence="4" id="KW-1185">Reference proteome</keyword>
<evidence type="ECO:0000256" key="1">
    <source>
        <dbReference type="SAM" id="MobiDB-lite"/>
    </source>
</evidence>
<reference evidence="2" key="1">
    <citation type="submission" date="2021-02" db="EMBL/GenBank/DDBJ databases">
        <authorList>
            <person name="Nowell W R."/>
        </authorList>
    </citation>
    <scope>NUCLEOTIDE SEQUENCE</scope>
</reference>
<evidence type="ECO:0000313" key="4">
    <source>
        <dbReference type="Proteomes" id="UP000663828"/>
    </source>
</evidence>
<dbReference type="Proteomes" id="UP000663852">
    <property type="component" value="Unassembled WGS sequence"/>
</dbReference>
<comment type="caution">
    <text evidence="2">The sequence shown here is derived from an EMBL/GenBank/DDBJ whole genome shotgun (WGS) entry which is preliminary data.</text>
</comment>
<dbReference type="EMBL" id="CAJNOR010002161">
    <property type="protein sequence ID" value="CAF1256289.1"/>
    <property type="molecule type" value="Genomic_DNA"/>
</dbReference>
<dbReference type="EMBL" id="CAJNOJ010000687">
    <property type="protein sequence ID" value="CAF1509978.1"/>
    <property type="molecule type" value="Genomic_DNA"/>
</dbReference>
<evidence type="ECO:0000313" key="2">
    <source>
        <dbReference type="EMBL" id="CAF1256289.1"/>
    </source>
</evidence>
<name>A0A815A9G8_ADIRI</name>
<gene>
    <name evidence="3" type="ORF">EDS130_LOCUS43181</name>
    <name evidence="2" type="ORF">XAT740_LOCUS26532</name>
</gene>
<organism evidence="2 4">
    <name type="scientific">Adineta ricciae</name>
    <name type="common">Rotifer</name>
    <dbReference type="NCBI Taxonomy" id="249248"/>
    <lineage>
        <taxon>Eukaryota</taxon>
        <taxon>Metazoa</taxon>
        <taxon>Spiralia</taxon>
        <taxon>Gnathifera</taxon>
        <taxon>Rotifera</taxon>
        <taxon>Eurotatoria</taxon>
        <taxon>Bdelloidea</taxon>
        <taxon>Adinetida</taxon>
        <taxon>Adinetidae</taxon>
        <taxon>Adineta</taxon>
    </lineage>
</organism>
<dbReference type="OrthoDB" id="10562083at2759"/>
<evidence type="ECO:0000313" key="3">
    <source>
        <dbReference type="EMBL" id="CAF1509978.1"/>
    </source>
</evidence>
<dbReference type="Proteomes" id="UP000663828">
    <property type="component" value="Unassembled WGS sequence"/>
</dbReference>
<feature type="compositionally biased region" description="Polar residues" evidence="1">
    <location>
        <begin position="69"/>
        <end position="79"/>
    </location>
</feature>